<accession>A0A8J8NLZ5</accession>
<evidence type="ECO:0000313" key="2">
    <source>
        <dbReference type="Proteomes" id="UP000785679"/>
    </source>
</evidence>
<dbReference type="AlphaFoldDB" id="A0A8J8NLZ5"/>
<organism evidence="1 2">
    <name type="scientific">Halteria grandinella</name>
    <dbReference type="NCBI Taxonomy" id="5974"/>
    <lineage>
        <taxon>Eukaryota</taxon>
        <taxon>Sar</taxon>
        <taxon>Alveolata</taxon>
        <taxon>Ciliophora</taxon>
        <taxon>Intramacronucleata</taxon>
        <taxon>Spirotrichea</taxon>
        <taxon>Stichotrichia</taxon>
        <taxon>Sporadotrichida</taxon>
        <taxon>Halteriidae</taxon>
        <taxon>Halteria</taxon>
    </lineage>
</organism>
<dbReference type="Proteomes" id="UP000785679">
    <property type="component" value="Unassembled WGS sequence"/>
</dbReference>
<dbReference type="EMBL" id="RRYP01011509">
    <property type="protein sequence ID" value="TNV77682.1"/>
    <property type="molecule type" value="Genomic_DNA"/>
</dbReference>
<keyword evidence="2" id="KW-1185">Reference proteome</keyword>
<reference evidence="1" key="1">
    <citation type="submission" date="2019-06" db="EMBL/GenBank/DDBJ databases">
        <authorList>
            <person name="Zheng W."/>
        </authorList>
    </citation>
    <scope>NUCLEOTIDE SEQUENCE</scope>
    <source>
        <strain evidence="1">QDHG01</strain>
    </source>
</reference>
<dbReference type="SUPFAM" id="SSF46565">
    <property type="entry name" value="Chaperone J-domain"/>
    <property type="match status" value="1"/>
</dbReference>
<comment type="caution">
    <text evidence="1">The sequence shown here is derived from an EMBL/GenBank/DDBJ whole genome shotgun (WGS) entry which is preliminary data.</text>
</comment>
<protein>
    <recommendedName>
        <fullName evidence="3">J domain-containing protein</fullName>
    </recommendedName>
</protein>
<evidence type="ECO:0008006" key="3">
    <source>
        <dbReference type="Google" id="ProtNLM"/>
    </source>
</evidence>
<sequence>MESQIAVVSGVQQQIIDPELQQAQSQDEHWYDIIHNAASIREEDGVDDEILSEIEQLRSHPLFQEILSLSKESLIQRITSDPEMSALRDVLVKISLQKQKHLKKLRTQPVGAPLKAASQVTVKVLCISTATTVAKQISSKATFATQALITVGELAYWTFQRYGSKTPISTEMYKDKLKTTLINNAAGAAGGIIGTSGGAYLGAFIGSFLGPAGMVIGGTIGGIIGCVAVSTIASVTANYFCSDRALIQAEAERMTQRQYFQQMCSVLTVTENTPKKVVKQCFKGLIKANHPDHFQQAEKEFLREKEKRSAQIISAYRFIQLYRTENGTWND</sequence>
<evidence type="ECO:0000313" key="1">
    <source>
        <dbReference type="EMBL" id="TNV77682.1"/>
    </source>
</evidence>
<proteinExistence type="predicted"/>
<gene>
    <name evidence="1" type="ORF">FGO68_gene7311</name>
</gene>
<name>A0A8J8NLZ5_HALGN</name>
<dbReference type="InterPro" id="IPR036869">
    <property type="entry name" value="J_dom_sf"/>
</dbReference>
<dbReference type="Gene3D" id="1.10.287.110">
    <property type="entry name" value="DnaJ domain"/>
    <property type="match status" value="1"/>
</dbReference>